<keyword evidence="2" id="KW-1185">Reference proteome</keyword>
<organism evidence="1 2">
    <name type="scientific">Trichinella spiralis</name>
    <name type="common">Trichina worm</name>
    <dbReference type="NCBI Taxonomy" id="6334"/>
    <lineage>
        <taxon>Eukaryota</taxon>
        <taxon>Metazoa</taxon>
        <taxon>Ecdysozoa</taxon>
        <taxon>Nematoda</taxon>
        <taxon>Enoplea</taxon>
        <taxon>Dorylaimia</taxon>
        <taxon>Trichinellida</taxon>
        <taxon>Trichinellidae</taxon>
        <taxon>Trichinella</taxon>
    </lineage>
</organism>
<accession>A0ABR3K4T7</accession>
<sequence length="75" mass="8714">MGEVFLSTSSSSWLCIGVAQKFLRSHGRNKRWRWKSKLSLNFTPAIVNWRFFLFLSYAKNTLFCHDASKELAKLG</sequence>
<evidence type="ECO:0000313" key="2">
    <source>
        <dbReference type="Proteomes" id="UP001558632"/>
    </source>
</evidence>
<comment type="caution">
    <text evidence="1">The sequence shown here is derived from an EMBL/GenBank/DDBJ whole genome shotgun (WGS) entry which is preliminary data.</text>
</comment>
<dbReference type="Proteomes" id="UP001558632">
    <property type="component" value="Unassembled WGS sequence"/>
</dbReference>
<protein>
    <submittedName>
        <fullName evidence="1">Serine palmitoyltransferase</fullName>
    </submittedName>
</protein>
<evidence type="ECO:0000313" key="1">
    <source>
        <dbReference type="EMBL" id="KAL1229703.1"/>
    </source>
</evidence>
<reference evidence="1 2" key="1">
    <citation type="submission" date="2024-07" db="EMBL/GenBank/DDBJ databases">
        <title>Enhanced genomic and transcriptomic resources for Trichinella pseudospiralis and T. spiralis underpin the discovery of pronounced molecular differences between stages and species.</title>
        <authorList>
            <person name="Pasi K.K."/>
            <person name="La Rosa G."/>
            <person name="Gomez-Morales M.A."/>
            <person name="Tosini F."/>
            <person name="Sumanam S."/>
            <person name="Young N.D."/>
            <person name="Chang B.C."/>
            <person name="Robin G.B."/>
        </authorList>
    </citation>
    <scope>NUCLEOTIDE SEQUENCE [LARGE SCALE GENOMIC DNA]</scope>
    <source>
        <strain evidence="1">ISS534</strain>
    </source>
</reference>
<proteinExistence type="predicted"/>
<name>A0ABR3K4T7_TRISP</name>
<gene>
    <name evidence="1" type="ORF">TSPI_07571</name>
</gene>
<dbReference type="EMBL" id="JBEUSY010000482">
    <property type="protein sequence ID" value="KAL1229703.1"/>
    <property type="molecule type" value="Genomic_DNA"/>
</dbReference>